<dbReference type="PANTHER" id="PTHR33215:SF13">
    <property type="entry name" value="PROTEIN DISTAL ANTENNA"/>
    <property type="match status" value="1"/>
</dbReference>
<dbReference type="RefSeq" id="WP_407929087.1">
    <property type="nucleotide sequence ID" value="NZ_AP024086.1"/>
</dbReference>
<dbReference type="Proteomes" id="UP000826725">
    <property type="component" value="Chromosome"/>
</dbReference>
<dbReference type="GO" id="GO:0003677">
    <property type="term" value="F:DNA binding"/>
    <property type="evidence" value="ECO:0007669"/>
    <property type="project" value="InterPro"/>
</dbReference>
<dbReference type="PANTHER" id="PTHR33215">
    <property type="entry name" value="PROTEIN DISTAL ANTENNA"/>
    <property type="match status" value="1"/>
</dbReference>
<dbReference type="InterPro" id="IPR002514">
    <property type="entry name" value="Transposase_8"/>
</dbReference>
<name>A0A8D5FK80_9BACT</name>
<dbReference type="Pfam" id="PF01527">
    <property type="entry name" value="HTH_Tnp_1"/>
    <property type="match status" value="1"/>
</dbReference>
<proteinExistence type="predicted"/>
<protein>
    <submittedName>
        <fullName evidence="1">Transposase</fullName>
    </submittedName>
</protein>
<dbReference type="EMBL" id="AP024086">
    <property type="protein sequence ID" value="BCL63162.1"/>
    <property type="molecule type" value="Genomic_DNA"/>
</dbReference>
<dbReference type="InterPro" id="IPR051839">
    <property type="entry name" value="RD_transcriptional_regulator"/>
</dbReference>
<dbReference type="GO" id="GO:0006313">
    <property type="term" value="P:DNA transposition"/>
    <property type="evidence" value="ECO:0007669"/>
    <property type="project" value="InterPro"/>
</dbReference>
<dbReference type="AlphaFoldDB" id="A0A8D5FK80"/>
<sequence length="101" mass="12007">MSVQQRRKYDPDFKRNAVLLSEEPGKAVTEIADNLGISRDLLYRWRREYRARENYSFSGNGRESLTPQDQKVRDLEKRLRDAEMERDILKKAMAIFSRTPK</sequence>
<dbReference type="GO" id="GO:0004803">
    <property type="term" value="F:transposase activity"/>
    <property type="evidence" value="ECO:0007669"/>
    <property type="project" value="InterPro"/>
</dbReference>
<reference evidence="1" key="1">
    <citation type="submission" date="2020-09" db="EMBL/GenBank/DDBJ databases">
        <title>Desulfogranum mesoprofundum gen. nov., sp. nov., a novel mesophilic, sulfate-reducing chemolithoautotroph isolated from a deep-sea hydrothermal vent chimney in the Suiyo Seamount.</title>
        <authorList>
            <person name="Hashimoto Y."/>
            <person name="Nakagawa S."/>
        </authorList>
    </citation>
    <scope>NUCLEOTIDE SEQUENCE</scope>
    <source>
        <strain evidence="1">KT2</strain>
    </source>
</reference>
<gene>
    <name evidence="1" type="ORF">DGMP_38550</name>
</gene>
<dbReference type="KEGG" id="dbk:DGMP_38550"/>
<accession>A0A8D5FK80</accession>
<organism evidence="1 2">
    <name type="scientific">Desulfomarina profundi</name>
    <dbReference type="NCBI Taxonomy" id="2772557"/>
    <lineage>
        <taxon>Bacteria</taxon>
        <taxon>Pseudomonadati</taxon>
        <taxon>Thermodesulfobacteriota</taxon>
        <taxon>Desulfobulbia</taxon>
        <taxon>Desulfobulbales</taxon>
        <taxon>Desulfobulbaceae</taxon>
        <taxon>Desulfomarina</taxon>
    </lineage>
</organism>
<keyword evidence="2" id="KW-1185">Reference proteome</keyword>
<evidence type="ECO:0000313" key="2">
    <source>
        <dbReference type="Proteomes" id="UP000826725"/>
    </source>
</evidence>
<evidence type="ECO:0000313" key="1">
    <source>
        <dbReference type="EMBL" id="BCL63162.1"/>
    </source>
</evidence>